<keyword evidence="2" id="KW-1185">Reference proteome</keyword>
<accession>A0ABV3SSI4</accession>
<proteinExistence type="predicted"/>
<dbReference type="EMBL" id="JBDPGJ010000014">
    <property type="protein sequence ID" value="MEX0409768.1"/>
    <property type="molecule type" value="Genomic_DNA"/>
</dbReference>
<organism evidence="1 2">
    <name type="scientific">Aquibium pacificus</name>
    <dbReference type="NCBI Taxonomy" id="3153579"/>
    <lineage>
        <taxon>Bacteria</taxon>
        <taxon>Pseudomonadati</taxon>
        <taxon>Pseudomonadota</taxon>
        <taxon>Alphaproteobacteria</taxon>
        <taxon>Hyphomicrobiales</taxon>
        <taxon>Phyllobacteriaceae</taxon>
        <taxon>Aquibium</taxon>
    </lineage>
</organism>
<reference evidence="1 2" key="1">
    <citation type="submission" date="2024-05" db="EMBL/GenBank/DDBJ databases">
        <authorList>
            <person name="Jiang F."/>
        </authorList>
    </citation>
    <scope>NUCLEOTIDE SEQUENCE [LARGE SCALE GENOMIC DNA]</scope>
    <source>
        <strain evidence="1 2">LZ166</strain>
    </source>
</reference>
<evidence type="ECO:0000313" key="1">
    <source>
        <dbReference type="EMBL" id="MEX0409768.1"/>
    </source>
</evidence>
<evidence type="ECO:0000313" key="2">
    <source>
        <dbReference type="Proteomes" id="UP001556692"/>
    </source>
</evidence>
<gene>
    <name evidence="1" type="ORF">ABGN05_29515</name>
</gene>
<protein>
    <submittedName>
        <fullName evidence="1">Uncharacterized protein</fullName>
    </submittedName>
</protein>
<dbReference type="RefSeq" id="WP_367957635.1">
    <property type="nucleotide sequence ID" value="NZ_JBDPGJ010000014.1"/>
</dbReference>
<name>A0ABV3SSI4_9HYPH</name>
<sequence>MDRLIVTQELGGLTNAQLFAMLGEIERLLAEYAPGTLRHRVASASRANILSELNHRRTFHHHNAPSP</sequence>
<dbReference type="Proteomes" id="UP001556692">
    <property type="component" value="Unassembled WGS sequence"/>
</dbReference>
<comment type="caution">
    <text evidence="1">The sequence shown here is derived from an EMBL/GenBank/DDBJ whole genome shotgun (WGS) entry which is preliminary data.</text>
</comment>